<dbReference type="EMBL" id="GBXM01006622">
    <property type="protein sequence ID" value="JAI01956.1"/>
    <property type="molecule type" value="Transcribed_RNA"/>
</dbReference>
<dbReference type="AlphaFoldDB" id="A0A0E9XJE3"/>
<protein>
    <submittedName>
        <fullName evidence="1">Uncharacterized protein</fullName>
    </submittedName>
</protein>
<sequence length="34" mass="3881">MSIFPSVRAFIIVNGSLHPYQFSLLHKGQYKLTS</sequence>
<proteinExistence type="predicted"/>
<accession>A0A0E9XJE3</accession>
<name>A0A0E9XJE3_ANGAN</name>
<organism evidence="1">
    <name type="scientific">Anguilla anguilla</name>
    <name type="common">European freshwater eel</name>
    <name type="synonym">Muraena anguilla</name>
    <dbReference type="NCBI Taxonomy" id="7936"/>
    <lineage>
        <taxon>Eukaryota</taxon>
        <taxon>Metazoa</taxon>
        <taxon>Chordata</taxon>
        <taxon>Craniata</taxon>
        <taxon>Vertebrata</taxon>
        <taxon>Euteleostomi</taxon>
        <taxon>Actinopterygii</taxon>
        <taxon>Neopterygii</taxon>
        <taxon>Teleostei</taxon>
        <taxon>Anguilliformes</taxon>
        <taxon>Anguillidae</taxon>
        <taxon>Anguilla</taxon>
    </lineage>
</organism>
<reference evidence="1" key="1">
    <citation type="submission" date="2014-11" db="EMBL/GenBank/DDBJ databases">
        <authorList>
            <person name="Amaro Gonzalez C."/>
        </authorList>
    </citation>
    <scope>NUCLEOTIDE SEQUENCE</scope>
</reference>
<evidence type="ECO:0000313" key="1">
    <source>
        <dbReference type="EMBL" id="JAI01956.1"/>
    </source>
</evidence>
<reference evidence="1" key="2">
    <citation type="journal article" date="2015" name="Fish Shellfish Immunol.">
        <title>Early steps in the European eel (Anguilla anguilla)-Vibrio vulnificus interaction in the gills: Role of the RtxA13 toxin.</title>
        <authorList>
            <person name="Callol A."/>
            <person name="Pajuelo D."/>
            <person name="Ebbesson L."/>
            <person name="Teles M."/>
            <person name="MacKenzie S."/>
            <person name="Amaro C."/>
        </authorList>
    </citation>
    <scope>NUCLEOTIDE SEQUENCE</scope>
</reference>